<dbReference type="SUPFAM" id="SSF48498">
    <property type="entry name" value="Tetracyclin repressor-like, C-terminal domain"/>
    <property type="match status" value="1"/>
</dbReference>
<dbReference type="PANTHER" id="PTHR30055:SF175">
    <property type="entry name" value="HTH-TYPE TRANSCRIPTIONAL REPRESSOR KSTR2"/>
    <property type="match status" value="1"/>
</dbReference>
<dbReference type="InterPro" id="IPR001647">
    <property type="entry name" value="HTH_TetR"/>
</dbReference>
<dbReference type="PROSITE" id="PS50977">
    <property type="entry name" value="HTH_TETR_2"/>
    <property type="match status" value="1"/>
</dbReference>
<proteinExistence type="predicted"/>
<dbReference type="EMBL" id="VSDO01000005">
    <property type="protein sequence ID" value="TYA10448.1"/>
    <property type="molecule type" value="Genomic_DNA"/>
</dbReference>
<evidence type="ECO:0000259" key="6">
    <source>
        <dbReference type="PROSITE" id="PS50977"/>
    </source>
</evidence>
<protein>
    <submittedName>
        <fullName evidence="7">TetR/AcrR family transcriptional regulator</fullName>
    </submittedName>
</protein>
<dbReference type="GO" id="GO:0000976">
    <property type="term" value="F:transcription cis-regulatory region binding"/>
    <property type="evidence" value="ECO:0007669"/>
    <property type="project" value="TreeGrafter"/>
</dbReference>
<comment type="caution">
    <text evidence="7">The sequence shown here is derived from an EMBL/GenBank/DDBJ whole genome shotgun (WGS) entry which is preliminary data.</text>
</comment>
<sequence length="196" mass="21390">MLTSKGEASKNKLLAAAERLFADKGYHAATVSQIVKAAGLTQASFYQYFKSKDEILQELLSQFAEQLRPFTDAGREAGNRPPDQLETFVIQAFTGLFELLGQNANLTRIALLESEEGASFRESIVRQISGNMIRNQQAGIVRPDVDPELAAESVVASVERLIYKYGTAGDKTAAEMGEQLGRLFLNGILLHPASPV</sequence>
<evidence type="ECO:0000256" key="1">
    <source>
        <dbReference type="ARBA" id="ARBA00022491"/>
    </source>
</evidence>
<accession>A0A5D0CKS2</accession>
<dbReference type="GO" id="GO:0003700">
    <property type="term" value="F:DNA-binding transcription factor activity"/>
    <property type="evidence" value="ECO:0007669"/>
    <property type="project" value="TreeGrafter"/>
</dbReference>
<dbReference type="Proteomes" id="UP000325218">
    <property type="component" value="Unassembled WGS sequence"/>
</dbReference>
<keyword evidence="2" id="KW-0805">Transcription regulation</keyword>
<keyword evidence="8" id="KW-1185">Reference proteome</keyword>
<reference evidence="7 8" key="1">
    <citation type="submission" date="2019-08" db="EMBL/GenBank/DDBJ databases">
        <title>Genome sequencing of Paenibacillus faecis DSM 23593(T).</title>
        <authorList>
            <person name="Kook J.-K."/>
            <person name="Park S.-N."/>
            <person name="Lim Y.K."/>
        </authorList>
    </citation>
    <scope>NUCLEOTIDE SEQUENCE [LARGE SCALE GENOMIC DNA]</scope>
    <source>
        <strain evidence="7 8">DSM 23593</strain>
    </source>
</reference>
<feature type="domain" description="HTH tetR-type" evidence="6">
    <location>
        <begin position="7"/>
        <end position="67"/>
    </location>
</feature>
<name>A0A5D0CKS2_9BACL</name>
<evidence type="ECO:0000256" key="5">
    <source>
        <dbReference type="PROSITE-ProRule" id="PRU00335"/>
    </source>
</evidence>
<dbReference type="PROSITE" id="PS01081">
    <property type="entry name" value="HTH_TETR_1"/>
    <property type="match status" value="1"/>
</dbReference>
<organism evidence="7 8">
    <name type="scientific">Paenibacillus faecis</name>
    <dbReference type="NCBI Taxonomy" id="862114"/>
    <lineage>
        <taxon>Bacteria</taxon>
        <taxon>Bacillati</taxon>
        <taxon>Bacillota</taxon>
        <taxon>Bacilli</taxon>
        <taxon>Bacillales</taxon>
        <taxon>Paenibacillaceae</taxon>
        <taxon>Paenibacillus</taxon>
    </lineage>
</organism>
<dbReference type="RefSeq" id="WP_148456040.1">
    <property type="nucleotide sequence ID" value="NZ_BORZ01000021.1"/>
</dbReference>
<keyword evidence="3 5" id="KW-0238">DNA-binding</keyword>
<dbReference type="AlphaFoldDB" id="A0A5D0CKS2"/>
<dbReference type="Pfam" id="PF00440">
    <property type="entry name" value="TetR_N"/>
    <property type="match status" value="1"/>
</dbReference>
<dbReference type="SUPFAM" id="SSF46689">
    <property type="entry name" value="Homeodomain-like"/>
    <property type="match status" value="1"/>
</dbReference>
<dbReference type="Gene3D" id="1.10.10.60">
    <property type="entry name" value="Homeodomain-like"/>
    <property type="match status" value="1"/>
</dbReference>
<dbReference type="InterPro" id="IPR009057">
    <property type="entry name" value="Homeodomain-like_sf"/>
</dbReference>
<evidence type="ECO:0000256" key="4">
    <source>
        <dbReference type="ARBA" id="ARBA00023163"/>
    </source>
</evidence>
<evidence type="ECO:0000313" key="7">
    <source>
        <dbReference type="EMBL" id="TYA10448.1"/>
    </source>
</evidence>
<dbReference type="OrthoDB" id="9812484at2"/>
<keyword evidence="4" id="KW-0804">Transcription</keyword>
<dbReference type="InterPro" id="IPR050109">
    <property type="entry name" value="HTH-type_TetR-like_transc_reg"/>
</dbReference>
<feature type="DNA-binding region" description="H-T-H motif" evidence="5">
    <location>
        <begin position="30"/>
        <end position="49"/>
    </location>
</feature>
<gene>
    <name evidence="7" type="ORF">FRY98_21765</name>
</gene>
<dbReference type="Gene3D" id="1.10.357.10">
    <property type="entry name" value="Tetracycline Repressor, domain 2"/>
    <property type="match status" value="1"/>
</dbReference>
<evidence type="ECO:0000313" key="8">
    <source>
        <dbReference type="Proteomes" id="UP000325218"/>
    </source>
</evidence>
<dbReference type="InterPro" id="IPR023772">
    <property type="entry name" value="DNA-bd_HTH_TetR-type_CS"/>
</dbReference>
<evidence type="ECO:0000256" key="3">
    <source>
        <dbReference type="ARBA" id="ARBA00023125"/>
    </source>
</evidence>
<keyword evidence="1" id="KW-0678">Repressor</keyword>
<dbReference type="PANTHER" id="PTHR30055">
    <property type="entry name" value="HTH-TYPE TRANSCRIPTIONAL REGULATOR RUTR"/>
    <property type="match status" value="1"/>
</dbReference>
<dbReference type="PRINTS" id="PR00455">
    <property type="entry name" value="HTHTETR"/>
</dbReference>
<evidence type="ECO:0000256" key="2">
    <source>
        <dbReference type="ARBA" id="ARBA00023015"/>
    </source>
</evidence>
<dbReference type="InterPro" id="IPR036271">
    <property type="entry name" value="Tet_transcr_reg_TetR-rel_C_sf"/>
</dbReference>